<reference evidence="6" key="1">
    <citation type="submission" date="2015-04" db="UniProtKB">
        <authorList>
            <consortium name="EnsemblPlants"/>
        </authorList>
    </citation>
    <scope>IDENTIFICATION</scope>
</reference>
<evidence type="ECO:0000256" key="1">
    <source>
        <dbReference type="ARBA" id="ARBA00005510"/>
    </source>
</evidence>
<dbReference type="SUPFAM" id="SSF47459">
    <property type="entry name" value="HLH, helix-loop-helix DNA-binding domain"/>
    <property type="match status" value="1"/>
</dbReference>
<dbReference type="AlphaFoldDB" id="A0A0E0K4X0"/>
<feature type="domain" description="BHLH" evidence="5">
    <location>
        <begin position="77"/>
        <end position="127"/>
    </location>
</feature>
<dbReference type="InterPro" id="IPR036638">
    <property type="entry name" value="HLH_DNA-bd_sf"/>
</dbReference>
<evidence type="ECO:0000256" key="4">
    <source>
        <dbReference type="SAM" id="MobiDB-lite"/>
    </source>
</evidence>
<evidence type="ECO:0000259" key="5">
    <source>
        <dbReference type="PROSITE" id="PS50888"/>
    </source>
</evidence>
<accession>A0A0E0K4X0</accession>
<reference evidence="6" key="2">
    <citation type="submission" date="2018-05" db="EMBL/GenBank/DDBJ databases">
        <title>OpunRS2 (Oryza punctata Reference Sequence Version 2).</title>
        <authorList>
            <person name="Zhang J."/>
            <person name="Kudrna D."/>
            <person name="Lee S."/>
            <person name="Talag J."/>
            <person name="Welchert J."/>
            <person name="Wing R.A."/>
        </authorList>
    </citation>
    <scope>NUCLEOTIDE SEQUENCE [LARGE SCALE GENOMIC DNA]</scope>
</reference>
<dbReference type="EnsemblPlants" id="OPUNC02G29130.1">
    <property type="protein sequence ID" value="OPUNC02G29130.1"/>
    <property type="gene ID" value="OPUNC02G29130"/>
</dbReference>
<organism evidence="6">
    <name type="scientific">Oryza punctata</name>
    <name type="common">Red rice</name>
    <dbReference type="NCBI Taxonomy" id="4537"/>
    <lineage>
        <taxon>Eukaryota</taxon>
        <taxon>Viridiplantae</taxon>
        <taxon>Streptophyta</taxon>
        <taxon>Embryophyta</taxon>
        <taxon>Tracheophyta</taxon>
        <taxon>Spermatophyta</taxon>
        <taxon>Magnoliopsida</taxon>
        <taxon>Liliopsida</taxon>
        <taxon>Poales</taxon>
        <taxon>Poaceae</taxon>
        <taxon>BOP clade</taxon>
        <taxon>Oryzoideae</taxon>
        <taxon>Oryzeae</taxon>
        <taxon>Oryzinae</taxon>
        <taxon>Oryza</taxon>
    </lineage>
</organism>
<evidence type="ECO:0000256" key="2">
    <source>
        <dbReference type="ARBA" id="ARBA00023015"/>
    </source>
</evidence>
<keyword evidence="7" id="KW-1185">Reference proteome</keyword>
<feature type="region of interest" description="Disordered" evidence="4">
    <location>
        <begin position="61"/>
        <end position="88"/>
    </location>
</feature>
<dbReference type="PROSITE" id="PS50888">
    <property type="entry name" value="BHLH"/>
    <property type="match status" value="1"/>
</dbReference>
<sequence length="222" mass="24561">MRRCVVDDEFHRAGAFLPAPSPELVTRFVPTPPPLPSVQQPRWELPDAVFVRGAGATEAKKVGTEGGANDGRHHHHHNQVTQSAAARERRRRINNKMAELSGLIPGASRMNSTAEMLQATTHLIRLLPNPPFPIAEDATAAAMVVASLFDDLEPTTTCIRIRRARRHGREHGKGSFAFVELNDDSYVSNLQPSSIRSRRFELLRTTSGTLQSPLSPRVVRRA</sequence>
<dbReference type="Pfam" id="PF00010">
    <property type="entry name" value="HLH"/>
    <property type="match status" value="1"/>
</dbReference>
<evidence type="ECO:0000313" key="6">
    <source>
        <dbReference type="EnsemblPlants" id="OPUNC02G29130.1"/>
    </source>
</evidence>
<dbReference type="GO" id="GO:0046983">
    <property type="term" value="F:protein dimerization activity"/>
    <property type="evidence" value="ECO:0007669"/>
    <property type="project" value="InterPro"/>
</dbReference>
<dbReference type="STRING" id="4537.A0A0E0K4X0"/>
<protein>
    <recommendedName>
        <fullName evidence="5">BHLH domain-containing protein</fullName>
    </recommendedName>
</protein>
<dbReference type="OMA" id="ERRSCHA"/>
<evidence type="ECO:0000313" key="7">
    <source>
        <dbReference type="Proteomes" id="UP000026962"/>
    </source>
</evidence>
<dbReference type="Gene3D" id="4.10.280.10">
    <property type="entry name" value="Helix-loop-helix DNA-binding domain"/>
    <property type="match status" value="1"/>
</dbReference>
<dbReference type="Gramene" id="OPUNC02G29130.1">
    <property type="protein sequence ID" value="OPUNC02G29130.1"/>
    <property type="gene ID" value="OPUNC02G29130"/>
</dbReference>
<evidence type="ECO:0000256" key="3">
    <source>
        <dbReference type="ARBA" id="ARBA00023163"/>
    </source>
</evidence>
<dbReference type="HOGENOM" id="CLU_1247101_0_0_1"/>
<name>A0A0E0K4X0_ORYPU</name>
<proteinExistence type="inferred from homology"/>
<comment type="similarity">
    <text evidence="1">Belongs to the bHLH protein family.</text>
</comment>
<dbReference type="Proteomes" id="UP000026962">
    <property type="component" value="Chromosome 2"/>
</dbReference>
<keyword evidence="3" id="KW-0804">Transcription</keyword>
<dbReference type="InterPro" id="IPR011598">
    <property type="entry name" value="bHLH_dom"/>
</dbReference>
<keyword evidence="2" id="KW-0805">Transcription regulation</keyword>